<dbReference type="InterPro" id="IPR009057">
    <property type="entry name" value="Homeodomain-like_sf"/>
</dbReference>
<name>A0A518D6B1_9BACT</name>
<keyword evidence="3" id="KW-1185">Reference proteome</keyword>
<dbReference type="SUPFAM" id="SSF46689">
    <property type="entry name" value="Homeodomain-like"/>
    <property type="match status" value="1"/>
</dbReference>
<protein>
    <recommendedName>
        <fullName evidence="4">DUF433 domain-containing protein</fullName>
    </recommendedName>
</protein>
<reference evidence="2 3" key="1">
    <citation type="submission" date="2019-02" db="EMBL/GenBank/DDBJ databases">
        <title>Deep-cultivation of Planctomycetes and their phenomic and genomic characterization uncovers novel biology.</title>
        <authorList>
            <person name="Wiegand S."/>
            <person name="Jogler M."/>
            <person name="Boedeker C."/>
            <person name="Pinto D."/>
            <person name="Vollmers J."/>
            <person name="Rivas-Marin E."/>
            <person name="Kohn T."/>
            <person name="Peeters S.H."/>
            <person name="Heuer A."/>
            <person name="Rast P."/>
            <person name="Oberbeckmann S."/>
            <person name="Bunk B."/>
            <person name="Jeske O."/>
            <person name="Meyerdierks A."/>
            <person name="Storesund J.E."/>
            <person name="Kallscheuer N."/>
            <person name="Luecker S."/>
            <person name="Lage O.M."/>
            <person name="Pohl T."/>
            <person name="Merkel B.J."/>
            <person name="Hornburger P."/>
            <person name="Mueller R.-W."/>
            <person name="Bruemmer F."/>
            <person name="Labrenz M."/>
            <person name="Spormann A.M."/>
            <person name="Op den Camp H."/>
            <person name="Overmann J."/>
            <person name="Amann R."/>
            <person name="Jetten M.S.M."/>
            <person name="Mascher T."/>
            <person name="Medema M.H."/>
            <person name="Devos D.P."/>
            <person name="Kaster A.-K."/>
            <person name="Ovreas L."/>
            <person name="Rohde M."/>
            <person name="Galperin M.Y."/>
            <person name="Jogler C."/>
        </authorList>
    </citation>
    <scope>NUCLEOTIDE SEQUENCE [LARGE SCALE GENOMIC DNA]</scope>
    <source>
        <strain evidence="2 3">Pla175</strain>
    </source>
</reference>
<evidence type="ECO:0000313" key="3">
    <source>
        <dbReference type="Proteomes" id="UP000317429"/>
    </source>
</evidence>
<dbReference type="Proteomes" id="UP000317429">
    <property type="component" value="Chromosome"/>
</dbReference>
<dbReference type="Gene3D" id="1.10.10.10">
    <property type="entry name" value="Winged helix-like DNA-binding domain superfamily/Winged helix DNA-binding domain"/>
    <property type="match status" value="1"/>
</dbReference>
<evidence type="ECO:0008006" key="4">
    <source>
        <dbReference type="Google" id="ProtNLM"/>
    </source>
</evidence>
<accession>A0A518D6B1</accession>
<evidence type="ECO:0000313" key="2">
    <source>
        <dbReference type="EMBL" id="QDU87001.1"/>
    </source>
</evidence>
<gene>
    <name evidence="2" type="ORF">Pla175_03550</name>
</gene>
<proteinExistence type="predicted"/>
<dbReference type="InterPro" id="IPR036388">
    <property type="entry name" value="WH-like_DNA-bd_sf"/>
</dbReference>
<feature type="region of interest" description="Disordered" evidence="1">
    <location>
        <begin position="67"/>
        <end position="87"/>
    </location>
</feature>
<dbReference type="RefSeq" id="WP_261342800.1">
    <property type="nucleotide sequence ID" value="NZ_CP036291.1"/>
</dbReference>
<dbReference type="InterPro" id="IPR007367">
    <property type="entry name" value="DUF433"/>
</dbReference>
<dbReference type="AlphaFoldDB" id="A0A518D6B1"/>
<evidence type="ECO:0000256" key="1">
    <source>
        <dbReference type="SAM" id="MobiDB-lite"/>
    </source>
</evidence>
<dbReference type="EMBL" id="CP036291">
    <property type="protein sequence ID" value="QDU87001.1"/>
    <property type="molecule type" value="Genomic_DNA"/>
</dbReference>
<dbReference type="Pfam" id="PF04255">
    <property type="entry name" value="DUF433"/>
    <property type="match status" value="1"/>
</dbReference>
<sequence>MRVGATRVTLDTVVAAFQIGLSAEAIAERYPTLALGDVYAVIAFYLRHGAEVQAYLAYRQQNASRVRAANQSKHPPVGVKERLLSRQ</sequence>
<dbReference type="KEGG" id="pnd:Pla175_03550"/>
<organism evidence="2 3">
    <name type="scientific">Pirellulimonas nuda</name>
    <dbReference type="NCBI Taxonomy" id="2528009"/>
    <lineage>
        <taxon>Bacteria</taxon>
        <taxon>Pseudomonadati</taxon>
        <taxon>Planctomycetota</taxon>
        <taxon>Planctomycetia</taxon>
        <taxon>Pirellulales</taxon>
        <taxon>Lacipirellulaceae</taxon>
        <taxon>Pirellulimonas</taxon>
    </lineage>
</organism>